<dbReference type="Gene3D" id="3.30.70.330">
    <property type="match status" value="1"/>
</dbReference>
<sequence>MVKGLSEKTTSDGLRDYMEVVSGVDVLAVEFGEQGRALVTFNETYVVNNVLQRDKHTLDGAILNVTASNATCGLSEKTRHKNHVPSRSLDLPRKQLKMPIANFFETKRRSGGRRSRTRRPYA</sequence>
<dbReference type="GO" id="GO:0003676">
    <property type="term" value="F:nucleic acid binding"/>
    <property type="evidence" value="ECO:0007669"/>
    <property type="project" value="InterPro"/>
</dbReference>
<proteinExistence type="predicted"/>
<keyword evidence="2" id="KW-1185">Reference proteome</keyword>
<organism evidence="1 2">
    <name type="scientific">Desmophyllum pertusum</name>
    <dbReference type="NCBI Taxonomy" id="174260"/>
    <lineage>
        <taxon>Eukaryota</taxon>
        <taxon>Metazoa</taxon>
        <taxon>Cnidaria</taxon>
        <taxon>Anthozoa</taxon>
        <taxon>Hexacorallia</taxon>
        <taxon>Scleractinia</taxon>
        <taxon>Caryophylliina</taxon>
        <taxon>Caryophylliidae</taxon>
        <taxon>Desmophyllum</taxon>
    </lineage>
</organism>
<dbReference type="InterPro" id="IPR012677">
    <property type="entry name" value="Nucleotide-bd_a/b_plait_sf"/>
</dbReference>
<dbReference type="EMBL" id="MU825882">
    <property type="protein sequence ID" value="KAJ7385194.1"/>
    <property type="molecule type" value="Genomic_DNA"/>
</dbReference>
<evidence type="ECO:0008006" key="3">
    <source>
        <dbReference type="Google" id="ProtNLM"/>
    </source>
</evidence>
<accession>A0A9W9ZSK5</accession>
<evidence type="ECO:0000313" key="1">
    <source>
        <dbReference type="EMBL" id="KAJ7385194.1"/>
    </source>
</evidence>
<dbReference type="SUPFAM" id="SSF54928">
    <property type="entry name" value="RNA-binding domain, RBD"/>
    <property type="match status" value="1"/>
</dbReference>
<gene>
    <name evidence="1" type="ORF">OS493_017571</name>
</gene>
<dbReference type="Pfam" id="PF23085">
    <property type="entry name" value="RRM_PARP14_3"/>
    <property type="match status" value="1"/>
</dbReference>
<name>A0A9W9ZSK5_9CNID</name>
<dbReference type="Proteomes" id="UP001163046">
    <property type="component" value="Unassembled WGS sequence"/>
</dbReference>
<dbReference type="InterPro" id="IPR035979">
    <property type="entry name" value="RBD_domain_sf"/>
</dbReference>
<dbReference type="OrthoDB" id="5985922at2759"/>
<dbReference type="AlphaFoldDB" id="A0A9W9ZSK5"/>
<comment type="caution">
    <text evidence="1">The sequence shown here is derived from an EMBL/GenBank/DDBJ whole genome shotgun (WGS) entry which is preliminary data.</text>
</comment>
<protein>
    <recommendedName>
        <fullName evidence="3">RRM domain-containing protein</fullName>
    </recommendedName>
</protein>
<reference evidence="1" key="1">
    <citation type="submission" date="2023-01" db="EMBL/GenBank/DDBJ databases">
        <title>Genome assembly of the deep-sea coral Lophelia pertusa.</title>
        <authorList>
            <person name="Herrera S."/>
            <person name="Cordes E."/>
        </authorList>
    </citation>
    <scope>NUCLEOTIDE SEQUENCE</scope>
    <source>
        <strain evidence="1">USNM1676648</strain>
        <tissue evidence="1">Polyp</tissue>
    </source>
</reference>
<evidence type="ECO:0000313" key="2">
    <source>
        <dbReference type="Proteomes" id="UP001163046"/>
    </source>
</evidence>